<organism evidence="2 3">
    <name type="scientific">Papiliotrema laurentii</name>
    <name type="common">Cryptococcus laurentii</name>
    <dbReference type="NCBI Taxonomy" id="5418"/>
    <lineage>
        <taxon>Eukaryota</taxon>
        <taxon>Fungi</taxon>
        <taxon>Dikarya</taxon>
        <taxon>Basidiomycota</taxon>
        <taxon>Agaricomycotina</taxon>
        <taxon>Tremellomycetes</taxon>
        <taxon>Tremellales</taxon>
        <taxon>Rhynchogastremaceae</taxon>
        <taxon>Papiliotrema</taxon>
    </lineage>
</organism>
<proteinExistence type="predicted"/>
<reference evidence="2" key="1">
    <citation type="submission" date="2023-02" db="EMBL/GenBank/DDBJ databases">
        <title>Identification and recombinant expression of a fungal hydrolase from Papiliotrema laurentii that hydrolyzes apple cutin and clears colloidal polyester polyurethane.</title>
        <authorList>
            <consortium name="DOE Joint Genome Institute"/>
            <person name="Roman V.A."/>
            <person name="Bojanowski C."/>
            <person name="Crable B.R."/>
            <person name="Wagner D.N."/>
            <person name="Hung C.S."/>
            <person name="Nadeau L.J."/>
            <person name="Schratz L."/>
            <person name="Haridas S."/>
            <person name="Pangilinan J."/>
            <person name="Lipzen A."/>
            <person name="Na H."/>
            <person name="Yan M."/>
            <person name="Ng V."/>
            <person name="Grigoriev I.V."/>
            <person name="Spatafora J.W."/>
            <person name="Barlow D."/>
            <person name="Biffinger J."/>
            <person name="Kelley-Loughnane N."/>
            <person name="Varaljay V.A."/>
            <person name="Crookes-Goodson W.J."/>
        </authorList>
    </citation>
    <scope>NUCLEOTIDE SEQUENCE</scope>
    <source>
        <strain evidence="2">5307AH</strain>
    </source>
</reference>
<keyword evidence="3" id="KW-1185">Reference proteome</keyword>
<evidence type="ECO:0000313" key="3">
    <source>
        <dbReference type="Proteomes" id="UP001182556"/>
    </source>
</evidence>
<protein>
    <recommendedName>
        <fullName evidence="4">Succinate dehydrogenase assembly factor 1, mitochondrial</fullName>
    </recommendedName>
</protein>
<evidence type="ECO:0000313" key="2">
    <source>
        <dbReference type="EMBL" id="KAK1922776.1"/>
    </source>
</evidence>
<evidence type="ECO:0000256" key="1">
    <source>
        <dbReference type="SAM" id="MobiDB-lite"/>
    </source>
</evidence>
<dbReference type="Proteomes" id="UP001182556">
    <property type="component" value="Unassembled WGS sequence"/>
</dbReference>
<comment type="caution">
    <text evidence="2">The sequence shown here is derived from an EMBL/GenBank/DDBJ whole genome shotgun (WGS) entry which is preliminary data.</text>
</comment>
<sequence>MVRSGLQQDVINMYRRGVKLAFSRPPESRSAFLLHLRYNFHHPPLKSRDYTAIEHQLRKMDRTLEMLETGSVQRLHVTPAMQEWWEAEVRRSRLPRGPTTSARSTTPGSPTSGSATSRGDSHRDTQQWGGTLPGHGGT</sequence>
<accession>A0AAD9D104</accession>
<evidence type="ECO:0008006" key="4">
    <source>
        <dbReference type="Google" id="ProtNLM"/>
    </source>
</evidence>
<feature type="region of interest" description="Disordered" evidence="1">
    <location>
        <begin position="88"/>
        <end position="138"/>
    </location>
</feature>
<dbReference type="EMBL" id="JAODAN010000008">
    <property type="protein sequence ID" value="KAK1922776.1"/>
    <property type="molecule type" value="Genomic_DNA"/>
</dbReference>
<feature type="compositionally biased region" description="Low complexity" evidence="1">
    <location>
        <begin position="95"/>
        <end position="118"/>
    </location>
</feature>
<gene>
    <name evidence="2" type="ORF">DB88DRAFT_496232</name>
</gene>
<name>A0AAD9D104_PAPLA</name>
<dbReference type="AlphaFoldDB" id="A0AAD9D104"/>